<organism evidence="1 2">
    <name type="scientific">Acidithiobacillus caldus (strain ATCC 51756 / DSM 8584 / KU)</name>
    <dbReference type="NCBI Taxonomy" id="637389"/>
    <lineage>
        <taxon>Bacteria</taxon>
        <taxon>Pseudomonadati</taxon>
        <taxon>Pseudomonadota</taxon>
        <taxon>Acidithiobacillia</taxon>
        <taxon>Acidithiobacillales</taxon>
        <taxon>Acidithiobacillaceae</taxon>
        <taxon>Acidithiobacillus</taxon>
    </lineage>
</organism>
<evidence type="ECO:0000313" key="1">
    <source>
        <dbReference type="EMBL" id="AIA55087.1"/>
    </source>
</evidence>
<reference evidence="1 2" key="1">
    <citation type="journal article" date="2009" name="J. Bacteriol.">
        <title>Draft genome sequence of the extremely acidophilic bacterium Acidithiobacillus caldus ATCC 51756 reveals metabolic versatility in the genus Acidithiobacillus.</title>
        <authorList>
            <person name="Valdes J."/>
            <person name="Quatrini R."/>
            <person name="Hallberg K."/>
            <person name="Dopson M."/>
            <person name="Valenzuela P.D."/>
            <person name="Holmes D.S."/>
        </authorList>
    </citation>
    <scope>NUCLEOTIDE SEQUENCE [LARGE SCALE GENOMIC DNA]</scope>
    <source>
        <strain evidence="2">ATCC 51756 / DSM 8584 / KU</strain>
    </source>
</reference>
<dbReference type="HOGENOM" id="CLU_1369636_0_0_6"/>
<dbReference type="GeneID" id="92931428"/>
<sequence length="206" mass="23187">MKMDAVLQLVDASFQAQRDMEKSLRDIDRRALNAMILVKRHGKALAGYGVVAQAFRERAARLREAAARLQADIAPLIEVQMRILQHGRLQDSILEMERRLGIRGTRCASLSDSRKAWTERILGEEEQAHLILRRLLATVEKLLEGIEEQEYVVTNGRIEAALVEAVGAPLMRVSRDMGEAVAAVADAIRRYKTQLENLAYESSPRI</sequence>
<name>A0A059ZYU5_ACICK</name>
<dbReference type="eggNOG" id="ENOG5034982">
    <property type="taxonomic scope" value="Bacteria"/>
</dbReference>
<protein>
    <submittedName>
        <fullName evidence="1">Uncharacterized protein</fullName>
    </submittedName>
</protein>
<proteinExistence type="predicted"/>
<gene>
    <name evidence="1" type="ORF">Acaty_c1219</name>
</gene>
<dbReference type="AlphaFoldDB" id="A0A059ZYU5"/>
<accession>A0A059ZYU5</accession>
<evidence type="ECO:0000313" key="2">
    <source>
        <dbReference type="Proteomes" id="UP000005522"/>
    </source>
</evidence>
<dbReference type="RefSeq" id="WP_004871936.1">
    <property type="nucleotide sequence ID" value="NZ_CP005986.1"/>
</dbReference>
<dbReference type="KEGG" id="acz:Acaty_c1219"/>
<dbReference type="EMBL" id="CP005986">
    <property type="protein sequence ID" value="AIA55087.1"/>
    <property type="molecule type" value="Genomic_DNA"/>
</dbReference>
<dbReference type="Proteomes" id="UP000005522">
    <property type="component" value="Chromosome"/>
</dbReference>